<dbReference type="PANTHER" id="PTHR43544">
    <property type="entry name" value="SHORT-CHAIN DEHYDROGENASE/REDUCTASE"/>
    <property type="match status" value="1"/>
</dbReference>
<keyword evidence="2" id="KW-1185">Reference proteome</keyword>
<dbReference type="Pfam" id="PF00106">
    <property type="entry name" value="adh_short"/>
    <property type="match status" value="1"/>
</dbReference>
<dbReference type="SUPFAM" id="SSF51735">
    <property type="entry name" value="NAD(P)-binding Rossmann-fold domains"/>
    <property type="match status" value="1"/>
</dbReference>
<gene>
    <name evidence="1" type="primary">WBGene00105613</name>
</gene>
<reference evidence="1" key="2">
    <citation type="submission" date="2022-06" db="UniProtKB">
        <authorList>
            <consortium name="EnsemblMetazoa"/>
        </authorList>
    </citation>
    <scope>IDENTIFICATION</scope>
    <source>
        <strain evidence="1">PS312</strain>
    </source>
</reference>
<dbReference type="Gene3D" id="3.40.50.720">
    <property type="entry name" value="NAD(P)-binding Rossmann-like Domain"/>
    <property type="match status" value="1"/>
</dbReference>
<reference evidence="2" key="1">
    <citation type="journal article" date="2008" name="Nat. Genet.">
        <title>The Pristionchus pacificus genome provides a unique perspective on nematode lifestyle and parasitism.</title>
        <authorList>
            <person name="Dieterich C."/>
            <person name="Clifton S.W."/>
            <person name="Schuster L.N."/>
            <person name="Chinwalla A."/>
            <person name="Delehaunty K."/>
            <person name="Dinkelacker I."/>
            <person name="Fulton L."/>
            <person name="Fulton R."/>
            <person name="Godfrey J."/>
            <person name="Minx P."/>
            <person name="Mitreva M."/>
            <person name="Roeseler W."/>
            <person name="Tian H."/>
            <person name="Witte H."/>
            <person name="Yang S.P."/>
            <person name="Wilson R.K."/>
            <person name="Sommer R.J."/>
        </authorList>
    </citation>
    <scope>NUCLEOTIDE SEQUENCE [LARGE SCALE GENOMIC DNA]</scope>
    <source>
        <strain evidence="2">PS312</strain>
    </source>
</reference>
<dbReference type="Proteomes" id="UP000005239">
    <property type="component" value="Unassembled WGS sequence"/>
</dbReference>
<dbReference type="CDD" id="cd05325">
    <property type="entry name" value="carb_red_sniffer_like_SDR_c"/>
    <property type="match status" value="1"/>
</dbReference>
<dbReference type="GO" id="GO:0005737">
    <property type="term" value="C:cytoplasm"/>
    <property type="evidence" value="ECO:0000318"/>
    <property type="project" value="GO_Central"/>
</dbReference>
<protein>
    <submittedName>
        <fullName evidence="1">Dehydrogenase</fullName>
    </submittedName>
</protein>
<name>A0A2A6BEA9_PRIPA</name>
<dbReference type="PANTHER" id="PTHR43544:SF35">
    <property type="entry name" value="C-FACTOR-RELATED"/>
    <property type="match status" value="1"/>
</dbReference>
<evidence type="ECO:0000313" key="1">
    <source>
        <dbReference type="EnsemblMetazoa" id="PPA16059.1"/>
    </source>
</evidence>
<dbReference type="GO" id="GO:0016491">
    <property type="term" value="F:oxidoreductase activity"/>
    <property type="evidence" value="ECO:0000318"/>
    <property type="project" value="GO_Central"/>
</dbReference>
<proteinExistence type="predicted"/>
<dbReference type="InterPro" id="IPR051468">
    <property type="entry name" value="Fungal_SecMetab_SDRs"/>
</dbReference>
<dbReference type="PRINTS" id="PR00081">
    <property type="entry name" value="GDHRDH"/>
</dbReference>
<dbReference type="OrthoDB" id="7289984at2759"/>
<dbReference type="InterPro" id="IPR002347">
    <property type="entry name" value="SDR_fam"/>
</dbReference>
<dbReference type="AlphaFoldDB" id="A0A2A6BEA9"/>
<sequence length="624" mass="68677">MFLPGTLVIFFVGFVYSDSTINEISHIVLASEINALGNRTFQFAQPMLLYVSKYEANQKYDMNLRFIDDKSGVKVNVWAAAQSSSQGGTKKPVFLEGKTSITIINNNEHAFDDTNLPAVFYFVDESIGATVYEATEAIERRKMPAGDNATLTIMSASMAISVFDFKFPKGSSLRLTSGGAAQVESEQHEIITFDDHISDAFSWANLPLPLVTLTSNETESFQMSVSTRQADRSMAPIGVRTVVMSPGFGFEGMPSKSRKYSFKLETSAKVNVDYLGTMKLSTSSLEVVGSNNKGKQTYEQKFDSKSWEKRTTNETFTAEIISVDIRHENGSPGGILVRIYTSSSSVFSLFSLVLLSIGSSSHLLPLLPYLPSSFHFSFFSHTMVNVLITGSNRGIGLALVKELLKDKRVKHVFATHRDTADIKSLKGIKDDRMHIIKMDILYDDEIMKVVDQVSSIVGHDGLNILINNAAVMFDYDMAGNVMRKLMCSQLEVNAASHVVVTQYFLPLIRRAASLPGGRATVINLADPLGSIEMSDGATARNATVYRMSKAALNMFTRALGIDLVKEKIIMVGLCPGRTKTEIGGDKTEFTTEATAKPMVDAILNKITIEHASLILDRHLNPVKF</sequence>
<accession>A0A2A6BEA9</accession>
<dbReference type="InterPro" id="IPR036291">
    <property type="entry name" value="NAD(P)-bd_dom_sf"/>
</dbReference>
<organism evidence="1 2">
    <name type="scientific">Pristionchus pacificus</name>
    <name type="common">Parasitic nematode worm</name>
    <dbReference type="NCBI Taxonomy" id="54126"/>
    <lineage>
        <taxon>Eukaryota</taxon>
        <taxon>Metazoa</taxon>
        <taxon>Ecdysozoa</taxon>
        <taxon>Nematoda</taxon>
        <taxon>Chromadorea</taxon>
        <taxon>Rhabditida</taxon>
        <taxon>Rhabditina</taxon>
        <taxon>Diplogasteromorpha</taxon>
        <taxon>Diplogasteroidea</taxon>
        <taxon>Neodiplogasteridae</taxon>
        <taxon>Pristionchus</taxon>
    </lineage>
</organism>
<dbReference type="EnsemblMetazoa" id="PPA16059.1">
    <property type="protein sequence ID" value="PPA16059.1"/>
    <property type="gene ID" value="WBGene00105613"/>
</dbReference>
<evidence type="ECO:0000313" key="2">
    <source>
        <dbReference type="Proteomes" id="UP000005239"/>
    </source>
</evidence>
<accession>A0A8R1UC18</accession>